<sequence>MKFIDQEKTIMKYYISDTKRGRLRMNKYQIDMLNRAYYNNPYPNKHEKFELNIMTKIPIKNIKIWFQNKRSRERL</sequence>
<comment type="subcellular location">
    <subcellularLocation>
        <location evidence="1 5 6">Nucleus</location>
    </subcellularLocation>
</comment>
<evidence type="ECO:0000256" key="1">
    <source>
        <dbReference type="ARBA" id="ARBA00004123"/>
    </source>
</evidence>
<dbReference type="Proteomes" id="UP001334084">
    <property type="component" value="Chromosome 4"/>
</dbReference>
<dbReference type="KEGG" id="vnx:VNE69_04131"/>
<dbReference type="SMART" id="SM00389">
    <property type="entry name" value="HOX"/>
    <property type="match status" value="1"/>
</dbReference>
<name>A0AAX4JBH3_9MICR</name>
<dbReference type="InterPro" id="IPR001356">
    <property type="entry name" value="HD"/>
</dbReference>
<dbReference type="PROSITE" id="PS50071">
    <property type="entry name" value="HOMEOBOX_2"/>
    <property type="match status" value="1"/>
</dbReference>
<dbReference type="EMBL" id="CP142729">
    <property type="protein sequence ID" value="WUR03305.1"/>
    <property type="molecule type" value="Genomic_DNA"/>
</dbReference>
<protein>
    <submittedName>
        <fullName evidence="8">Homeobox domain-containing protein 11</fullName>
    </submittedName>
</protein>
<evidence type="ECO:0000313" key="9">
    <source>
        <dbReference type="Proteomes" id="UP001334084"/>
    </source>
</evidence>
<dbReference type="InterPro" id="IPR051306">
    <property type="entry name" value="Homeobox_regulator"/>
</dbReference>
<dbReference type="Pfam" id="PF00046">
    <property type="entry name" value="Homeodomain"/>
    <property type="match status" value="1"/>
</dbReference>
<dbReference type="GeneID" id="90541121"/>
<dbReference type="InterPro" id="IPR009057">
    <property type="entry name" value="Homeodomain-like_sf"/>
</dbReference>
<dbReference type="RefSeq" id="XP_065329450.1">
    <property type="nucleotide sequence ID" value="XM_065473378.1"/>
</dbReference>
<dbReference type="GO" id="GO:0000981">
    <property type="term" value="F:DNA-binding transcription factor activity, RNA polymerase II-specific"/>
    <property type="evidence" value="ECO:0007669"/>
    <property type="project" value="TreeGrafter"/>
</dbReference>
<evidence type="ECO:0000256" key="4">
    <source>
        <dbReference type="ARBA" id="ARBA00023242"/>
    </source>
</evidence>
<dbReference type="GO" id="GO:0005634">
    <property type="term" value="C:nucleus"/>
    <property type="evidence" value="ECO:0007669"/>
    <property type="project" value="UniProtKB-SubCell"/>
</dbReference>
<evidence type="ECO:0000256" key="3">
    <source>
        <dbReference type="ARBA" id="ARBA00023155"/>
    </source>
</evidence>
<organism evidence="8 9">
    <name type="scientific">Vairimorpha necatrix</name>
    <dbReference type="NCBI Taxonomy" id="6039"/>
    <lineage>
        <taxon>Eukaryota</taxon>
        <taxon>Fungi</taxon>
        <taxon>Fungi incertae sedis</taxon>
        <taxon>Microsporidia</taxon>
        <taxon>Nosematidae</taxon>
        <taxon>Vairimorpha</taxon>
    </lineage>
</organism>
<dbReference type="GO" id="GO:0000977">
    <property type="term" value="F:RNA polymerase II transcription regulatory region sequence-specific DNA binding"/>
    <property type="evidence" value="ECO:0007669"/>
    <property type="project" value="TreeGrafter"/>
</dbReference>
<evidence type="ECO:0000256" key="6">
    <source>
        <dbReference type="RuleBase" id="RU000682"/>
    </source>
</evidence>
<dbReference type="AlphaFoldDB" id="A0AAX4JBH3"/>
<keyword evidence="4 5" id="KW-0539">Nucleus</keyword>
<accession>A0AAX4JBH3</accession>
<dbReference type="CDD" id="cd00086">
    <property type="entry name" value="homeodomain"/>
    <property type="match status" value="1"/>
</dbReference>
<evidence type="ECO:0000313" key="8">
    <source>
        <dbReference type="EMBL" id="WUR03305.1"/>
    </source>
</evidence>
<keyword evidence="2 5" id="KW-0238">DNA-binding</keyword>
<evidence type="ECO:0000259" key="7">
    <source>
        <dbReference type="PROSITE" id="PS50071"/>
    </source>
</evidence>
<feature type="domain" description="Homeobox" evidence="7">
    <location>
        <begin position="16"/>
        <end position="75"/>
    </location>
</feature>
<dbReference type="PANTHER" id="PTHR46123">
    <property type="entry name" value="MIX-TYPE HOMEOBOX GENE 1-RELATED"/>
    <property type="match status" value="1"/>
</dbReference>
<keyword evidence="3 5" id="KW-0371">Homeobox</keyword>
<dbReference type="PANTHER" id="PTHR46123:SF4">
    <property type="entry name" value="MIX-TYPE HOMEOBOX GENE 1-RELATED"/>
    <property type="match status" value="1"/>
</dbReference>
<gene>
    <name evidence="8" type="ORF">VNE69_04131</name>
</gene>
<evidence type="ECO:0000256" key="2">
    <source>
        <dbReference type="ARBA" id="ARBA00023125"/>
    </source>
</evidence>
<dbReference type="SUPFAM" id="SSF46689">
    <property type="entry name" value="Homeodomain-like"/>
    <property type="match status" value="1"/>
</dbReference>
<proteinExistence type="predicted"/>
<dbReference type="Gene3D" id="1.10.10.60">
    <property type="entry name" value="Homeodomain-like"/>
    <property type="match status" value="1"/>
</dbReference>
<reference evidence="8" key="1">
    <citation type="journal article" date="2024" name="BMC Genomics">
        <title>Functional annotation of a divergent genome using sequence and structure-based similarity.</title>
        <authorList>
            <person name="Svedberg D."/>
            <person name="Winiger R.R."/>
            <person name="Berg A."/>
            <person name="Sharma H."/>
            <person name="Tellgren-Roth C."/>
            <person name="Debrunner-Vossbrinck B.A."/>
            <person name="Vossbrinck C.R."/>
            <person name="Barandun J."/>
        </authorList>
    </citation>
    <scope>NUCLEOTIDE SEQUENCE</scope>
    <source>
        <strain evidence="8">Illinois isolate</strain>
    </source>
</reference>
<keyword evidence="9" id="KW-1185">Reference proteome</keyword>
<evidence type="ECO:0000256" key="5">
    <source>
        <dbReference type="PROSITE-ProRule" id="PRU00108"/>
    </source>
</evidence>